<keyword evidence="3" id="KW-1185">Reference proteome</keyword>
<dbReference type="NCBIfam" id="TIGR01764">
    <property type="entry name" value="excise"/>
    <property type="match status" value="1"/>
</dbReference>
<feature type="compositionally biased region" description="Polar residues" evidence="1">
    <location>
        <begin position="55"/>
        <end position="93"/>
    </location>
</feature>
<dbReference type="AlphaFoldDB" id="A0A975K322"/>
<accession>A0A975K322</accession>
<sequence length="123" mass="13353">MTEDAIPYTVESLAARWQCSESVVRKIIRAGQLRSWRVGVLIRIGADEVERYERCQSSGAAENPTGSRNSEADSPSSGGRLSPTASRNVAVNNSRREIAKAPRRKRELSGKEATIVPGPWGGS</sequence>
<dbReference type="GO" id="GO:0003677">
    <property type="term" value="F:DNA binding"/>
    <property type="evidence" value="ECO:0007669"/>
    <property type="project" value="UniProtKB-KW"/>
</dbReference>
<gene>
    <name evidence="2" type="ORF">KFK14_12695</name>
</gene>
<evidence type="ECO:0000313" key="2">
    <source>
        <dbReference type="EMBL" id="QUT04004.1"/>
    </source>
</evidence>
<evidence type="ECO:0000256" key="1">
    <source>
        <dbReference type="SAM" id="MobiDB-lite"/>
    </source>
</evidence>
<feature type="region of interest" description="Disordered" evidence="1">
    <location>
        <begin position="53"/>
        <end position="123"/>
    </location>
</feature>
<keyword evidence="2" id="KW-0238">DNA-binding</keyword>
<evidence type="ECO:0000313" key="3">
    <source>
        <dbReference type="Proteomes" id="UP000681425"/>
    </source>
</evidence>
<dbReference type="EMBL" id="CP073910">
    <property type="protein sequence ID" value="QUT04004.1"/>
    <property type="molecule type" value="Genomic_DNA"/>
</dbReference>
<dbReference type="InterPro" id="IPR010093">
    <property type="entry name" value="SinI_DNA-bd"/>
</dbReference>
<dbReference type="Proteomes" id="UP000681425">
    <property type="component" value="Chromosome"/>
</dbReference>
<protein>
    <submittedName>
        <fullName evidence="2">Excisionase family DNA-binding protein</fullName>
    </submittedName>
</protein>
<name>A0A975K322_9SPHN</name>
<dbReference type="RefSeq" id="WP_212607899.1">
    <property type="nucleotide sequence ID" value="NZ_CP073910.1"/>
</dbReference>
<reference evidence="2" key="1">
    <citation type="submission" date="2021-04" db="EMBL/GenBank/DDBJ databases">
        <title>Isolation of p-tert-butylphenol degrading bacteria Sphingobium phenoxybenzoativorans Tas13 from active sludge.</title>
        <authorList>
            <person name="Li Y."/>
        </authorList>
    </citation>
    <scope>NUCLEOTIDE SEQUENCE</scope>
    <source>
        <strain evidence="2">Tas13</strain>
    </source>
</reference>
<proteinExistence type="predicted"/>
<dbReference type="KEGG" id="spph:KFK14_12695"/>
<organism evidence="2 3">
    <name type="scientific">Sphingobium phenoxybenzoativorans</name>
    <dbReference type="NCBI Taxonomy" id="1592790"/>
    <lineage>
        <taxon>Bacteria</taxon>
        <taxon>Pseudomonadati</taxon>
        <taxon>Pseudomonadota</taxon>
        <taxon>Alphaproteobacteria</taxon>
        <taxon>Sphingomonadales</taxon>
        <taxon>Sphingomonadaceae</taxon>
        <taxon>Sphingobium</taxon>
    </lineage>
</organism>